<dbReference type="Gene3D" id="3.40.50.300">
    <property type="entry name" value="P-loop containing nucleotide triphosphate hydrolases"/>
    <property type="match status" value="1"/>
</dbReference>
<dbReference type="SUPFAM" id="SSF53822">
    <property type="entry name" value="Periplasmic binding protein-like I"/>
    <property type="match status" value="1"/>
</dbReference>
<dbReference type="InterPro" id="IPR000709">
    <property type="entry name" value="Leu_Ile_Val-bd"/>
</dbReference>
<dbReference type="EMBL" id="CP045226">
    <property type="protein sequence ID" value="QFS48578.1"/>
    <property type="molecule type" value="Genomic_DNA"/>
</dbReference>
<evidence type="ECO:0000256" key="4">
    <source>
        <dbReference type="ARBA" id="ARBA00022970"/>
    </source>
</evidence>
<keyword evidence="2" id="KW-0813">Transport</keyword>
<feature type="repeat" description="TPR" evidence="5">
    <location>
        <begin position="455"/>
        <end position="488"/>
    </location>
</feature>
<dbReference type="PRINTS" id="PR00337">
    <property type="entry name" value="LEUILEVALBP"/>
</dbReference>
<dbReference type="InterPro" id="IPR019734">
    <property type="entry name" value="TPR_rpt"/>
</dbReference>
<dbReference type="SMART" id="SM00028">
    <property type="entry name" value="TPR"/>
    <property type="match status" value="4"/>
</dbReference>
<dbReference type="AlphaFoldDB" id="A0A5P8W775"/>
<dbReference type="SUPFAM" id="SSF52540">
    <property type="entry name" value="P-loop containing nucleoside triphosphate hydrolases"/>
    <property type="match status" value="1"/>
</dbReference>
<dbReference type="GO" id="GO:0006865">
    <property type="term" value="P:amino acid transport"/>
    <property type="evidence" value="ECO:0007669"/>
    <property type="project" value="UniProtKB-KW"/>
</dbReference>
<evidence type="ECO:0000313" key="9">
    <source>
        <dbReference type="Proteomes" id="UP000326678"/>
    </source>
</evidence>
<comment type="similarity">
    <text evidence="1">Belongs to the leucine-binding protein family.</text>
</comment>
<name>A0A5P8W775_9NOSO</name>
<evidence type="ECO:0000313" key="8">
    <source>
        <dbReference type="EMBL" id="QFS48578.1"/>
    </source>
</evidence>
<feature type="repeat" description="TPR" evidence="5">
    <location>
        <begin position="416"/>
        <end position="449"/>
    </location>
</feature>
<evidence type="ECO:0000256" key="2">
    <source>
        <dbReference type="ARBA" id="ARBA00022448"/>
    </source>
</evidence>
<keyword evidence="4" id="KW-0029">Amino-acid transport</keyword>
<organism evidence="8 9">
    <name type="scientific">Nostoc sphaeroides CCNUC1</name>
    <dbReference type="NCBI Taxonomy" id="2653204"/>
    <lineage>
        <taxon>Bacteria</taxon>
        <taxon>Bacillati</taxon>
        <taxon>Cyanobacteriota</taxon>
        <taxon>Cyanophyceae</taxon>
        <taxon>Nostocales</taxon>
        <taxon>Nostocaceae</taxon>
        <taxon>Nostoc</taxon>
    </lineage>
</organism>
<dbReference type="Pfam" id="PF13181">
    <property type="entry name" value="TPR_8"/>
    <property type="match status" value="1"/>
</dbReference>
<dbReference type="Proteomes" id="UP000326678">
    <property type="component" value="Chromosome Gxm1"/>
</dbReference>
<sequence length="1006" mass="113627">MADSKRNPYIIGTPVEIPEKLFGRETIFKDIEDSLQQNAQFILLYGQRRIGKSSVLKNIPLVVSKDEFFFVHCDLQTHIHASLGEILYAIFSEIFRLLNLDITKLDILLSIDVDIRAIINNRVLPLVYDALDNKKLKKLVLLLDEFDVVTQNDTEQASDFLRFLENLVRRHEELFVIAVVGRYLNANPDLLQSNALQSLRVAPFRVIGLLDNKSAERLIIEPANNVLKYQLRAIEEIIKYSSGHPFYTQILCYEIFNLAMREGYSVVIPAFVSDVLDQAIESAEGGLGGFWDGLSISEKVVISAVAEAQKQNKLEDPLKLLESYGFVLTDSLEEAIQLLINKGFLDNNPIKLKVELVRHWVLKRHQLRDEIWSLETLETKNVESVLNLARSLWQENRQENALSFYEQVLQLNPNHFSTVVELAEKYLYLEKFDKALELYDRAYKVDPVNYQQELIQALDQFGHRLITERNFTKAKQQYEKILLIEPASSLAQQKLLEIKAFQGKRKNIIADMPRQVVRLPISRLSISLLILALIGIAGSLFAGRIFNNCPAGQEKSLGITCIDTITVNPDSKVRISRGDRTLFTEIKNSDRDQGIDSFNNKNYIDAEKYFKQAVNTNPNDPEVLIYQNNARAIKQGNPLTLATVVPATNRADLAQEILRGIAQAQNQFNEQGGLNGRLLEIIIADDANQEKTARVVAEELVKQKSILGVIGHSSSHVTKAALNIYETAKLAVISSTSSSTTLQSSVFFRTVDSDEETGKDLAEYALKLKLKKAVIFCNPNDPYSNSIREEFRNQFERVNGQIAGKPCINLAAPTFNEDKIKNLLYLYQPQAMLLFPDTQHLPAAITIAKAHKEWLGMQTPQQKQEVKLLGGASLYSNQILQEGGDAVEGLVVAVPWFRDAPKSKSFAQKAENQWKAPISWNTATSFDATQIFIESFKQYLPPSKATVLGSLPNVRLSSNNTSGEDLMFDKNSREIKRKYILIIVKSGKFVVLREPNLEKINNSNVK</sequence>
<dbReference type="PROSITE" id="PS50005">
    <property type="entry name" value="TPR"/>
    <property type="match status" value="3"/>
</dbReference>
<proteinExistence type="inferred from homology"/>
<dbReference type="Pfam" id="PF20702">
    <property type="entry name" value="nSTAND2"/>
    <property type="match status" value="1"/>
</dbReference>
<feature type="domain" description="Leucine-binding protein" evidence="6">
    <location>
        <begin position="651"/>
        <end position="972"/>
    </location>
</feature>
<dbReference type="InterPro" id="IPR049051">
    <property type="entry name" value="nSTAND2"/>
</dbReference>
<evidence type="ECO:0000259" key="7">
    <source>
        <dbReference type="Pfam" id="PF20702"/>
    </source>
</evidence>
<dbReference type="InterPro" id="IPR028082">
    <property type="entry name" value="Peripla_BP_I"/>
</dbReference>
<evidence type="ECO:0000256" key="5">
    <source>
        <dbReference type="PROSITE-ProRule" id="PRU00339"/>
    </source>
</evidence>
<evidence type="ECO:0000259" key="6">
    <source>
        <dbReference type="Pfam" id="PF13458"/>
    </source>
</evidence>
<feature type="domain" description="Novel STAND NTPase 2" evidence="7">
    <location>
        <begin position="64"/>
        <end position="309"/>
    </location>
</feature>
<protein>
    <submittedName>
        <fullName evidence="8">LivK, branched-chain amino acid transport system substrate-binding protein</fullName>
    </submittedName>
</protein>
<accession>A0A5P8W775</accession>
<dbReference type="RefSeq" id="WP_152590267.1">
    <property type="nucleotide sequence ID" value="NZ_CP045226.1"/>
</dbReference>
<dbReference type="Pfam" id="PF13458">
    <property type="entry name" value="Peripla_BP_6"/>
    <property type="match status" value="1"/>
</dbReference>
<gene>
    <name evidence="8" type="ORF">GXM_06072</name>
</gene>
<feature type="repeat" description="TPR" evidence="5">
    <location>
        <begin position="382"/>
        <end position="415"/>
    </location>
</feature>
<keyword evidence="3" id="KW-0732">Signal</keyword>
<dbReference type="InterPro" id="IPR051010">
    <property type="entry name" value="BCAA_transport"/>
</dbReference>
<dbReference type="InterPro" id="IPR027417">
    <property type="entry name" value="P-loop_NTPase"/>
</dbReference>
<dbReference type="InterPro" id="IPR028081">
    <property type="entry name" value="Leu-bd"/>
</dbReference>
<reference evidence="8 9" key="1">
    <citation type="submission" date="2019-10" db="EMBL/GenBank/DDBJ databases">
        <title>Genomic and transcriptomic insights into the perfect genentic adaptation of a filamentous nitrogen-fixing cyanobacterium to rice fields.</title>
        <authorList>
            <person name="Chen Z."/>
        </authorList>
    </citation>
    <scope>NUCLEOTIDE SEQUENCE [LARGE SCALE GENOMIC DNA]</scope>
    <source>
        <strain evidence="8">CCNUC1</strain>
    </source>
</reference>
<keyword evidence="9" id="KW-1185">Reference proteome</keyword>
<dbReference type="PANTHER" id="PTHR30483">
    <property type="entry name" value="LEUCINE-SPECIFIC-BINDING PROTEIN"/>
    <property type="match status" value="1"/>
</dbReference>
<dbReference type="Gene3D" id="3.40.50.2300">
    <property type="match status" value="2"/>
</dbReference>
<dbReference type="CDD" id="cd06268">
    <property type="entry name" value="PBP1_ABC_transporter_LIVBP-like"/>
    <property type="match status" value="1"/>
</dbReference>
<dbReference type="SUPFAM" id="SSF48452">
    <property type="entry name" value="TPR-like"/>
    <property type="match status" value="1"/>
</dbReference>
<dbReference type="KEGG" id="nsh:GXM_06072"/>
<keyword evidence="5" id="KW-0802">TPR repeat</keyword>
<evidence type="ECO:0000256" key="3">
    <source>
        <dbReference type="ARBA" id="ARBA00022729"/>
    </source>
</evidence>
<dbReference type="Gene3D" id="1.25.40.10">
    <property type="entry name" value="Tetratricopeptide repeat domain"/>
    <property type="match status" value="1"/>
</dbReference>
<evidence type="ECO:0000256" key="1">
    <source>
        <dbReference type="ARBA" id="ARBA00010062"/>
    </source>
</evidence>
<dbReference type="PANTHER" id="PTHR30483:SF6">
    <property type="entry name" value="PERIPLASMIC BINDING PROTEIN OF ABC TRANSPORTER FOR NATURAL AMINO ACIDS"/>
    <property type="match status" value="1"/>
</dbReference>
<dbReference type="InterPro" id="IPR011990">
    <property type="entry name" value="TPR-like_helical_dom_sf"/>
</dbReference>